<dbReference type="PANTHER" id="PTHR10815">
    <property type="entry name" value="METHYLATED-DNA--PROTEIN-CYSTEINE METHYLTRANSFERASE"/>
    <property type="match status" value="1"/>
</dbReference>
<proteinExistence type="predicted"/>
<dbReference type="Proteomes" id="UP000005270">
    <property type="component" value="Chromosome"/>
</dbReference>
<dbReference type="Gene3D" id="1.10.10.10">
    <property type="entry name" value="Winged helix-like DNA-binding domain superfamily/Winged helix DNA-binding domain"/>
    <property type="match status" value="1"/>
</dbReference>
<dbReference type="EMBL" id="CP003531">
    <property type="protein sequence ID" value="AFK51707.1"/>
    <property type="molecule type" value="Genomic_DNA"/>
</dbReference>
<reference evidence="8 9" key="1">
    <citation type="journal article" date="2012" name="J. Bacteriol.">
        <title>Complete genome sequence of the hyperthermophilic cellulolytic Crenarchaeon 'Thermogladius cellulolyticus' 1633.</title>
        <authorList>
            <person name="Mardanov A.V."/>
            <person name="Kochetkova T.V."/>
            <person name="Beletsky A.V."/>
            <person name="Bonch-Osmolovskaya E.A."/>
            <person name="Ravin N.V."/>
            <person name="Skryabin K.G."/>
        </authorList>
    </citation>
    <scope>NUCLEOTIDE SEQUENCE [LARGE SCALE GENOMIC DNA]</scope>
    <source>
        <strain evidence="9">DSM 22663 / VKM B-2946 / 1633</strain>
    </source>
</reference>
<dbReference type="HOGENOM" id="CLU_000445_52_5_2"/>
<dbReference type="InterPro" id="IPR036217">
    <property type="entry name" value="MethylDNA_cys_MeTrfase_DNAb"/>
</dbReference>
<dbReference type="Pfam" id="PF01035">
    <property type="entry name" value="DNA_binding_1"/>
    <property type="match status" value="1"/>
</dbReference>
<evidence type="ECO:0000256" key="2">
    <source>
        <dbReference type="ARBA" id="ARBA00022603"/>
    </source>
</evidence>
<dbReference type="STRING" id="1184251.TCELL_1284"/>
<dbReference type="CDD" id="cd06445">
    <property type="entry name" value="ATase"/>
    <property type="match status" value="1"/>
</dbReference>
<dbReference type="eggNOG" id="arCOG02724">
    <property type="taxonomic scope" value="Archaea"/>
</dbReference>
<dbReference type="AlphaFoldDB" id="I3TG19"/>
<dbReference type="PROSITE" id="PS00374">
    <property type="entry name" value="MGMT"/>
    <property type="match status" value="1"/>
</dbReference>
<dbReference type="InterPro" id="IPR001497">
    <property type="entry name" value="MethylDNA_cys_MeTrfase_AS"/>
</dbReference>
<evidence type="ECO:0000256" key="1">
    <source>
        <dbReference type="ARBA" id="ARBA00001286"/>
    </source>
</evidence>
<dbReference type="GO" id="GO:0032259">
    <property type="term" value="P:methylation"/>
    <property type="evidence" value="ECO:0007669"/>
    <property type="project" value="UniProtKB-KW"/>
</dbReference>
<feature type="domain" description="Methylated-DNA-[protein]-cysteine S-methyltransferase DNA binding" evidence="7">
    <location>
        <begin position="22"/>
        <end position="100"/>
    </location>
</feature>
<dbReference type="GO" id="GO:0003908">
    <property type="term" value="F:methylated-DNA-[protein]-cysteine S-methyltransferase activity"/>
    <property type="evidence" value="ECO:0007669"/>
    <property type="project" value="UniProtKB-EC"/>
</dbReference>
<sequence>MARIPLLVYERGIFREAHLEDLREAVYMLVSTIPVGKVATYKCIANILGVSPRLVALVLKENKQPIVVPCHRVVMSSLRVGGYSMGGSRVKERLLSIEGVTVRAGGVSESSVLDECRVGSTKGRRKS</sequence>
<evidence type="ECO:0000256" key="5">
    <source>
        <dbReference type="ARBA" id="ARBA00023204"/>
    </source>
</evidence>
<dbReference type="SUPFAM" id="SSF46767">
    <property type="entry name" value="Methylated DNA-protein cysteine methyltransferase, C-terminal domain"/>
    <property type="match status" value="1"/>
</dbReference>
<protein>
    <submittedName>
        <fullName evidence="8">Methylated-DNA--protein-cysteinemethyltransferase</fullName>
    </submittedName>
</protein>
<dbReference type="InterPro" id="IPR036388">
    <property type="entry name" value="WH-like_DNA-bd_sf"/>
</dbReference>
<evidence type="ECO:0000256" key="3">
    <source>
        <dbReference type="ARBA" id="ARBA00022679"/>
    </source>
</evidence>
<evidence type="ECO:0000313" key="9">
    <source>
        <dbReference type="Proteomes" id="UP000005270"/>
    </source>
</evidence>
<evidence type="ECO:0000313" key="8">
    <source>
        <dbReference type="EMBL" id="AFK51707.1"/>
    </source>
</evidence>
<evidence type="ECO:0000256" key="6">
    <source>
        <dbReference type="ARBA" id="ARBA00049348"/>
    </source>
</evidence>
<dbReference type="PANTHER" id="PTHR10815:SF13">
    <property type="entry name" value="METHYLATED-DNA--PROTEIN-CYSTEINE METHYLTRANSFERASE"/>
    <property type="match status" value="1"/>
</dbReference>
<keyword evidence="4" id="KW-0227">DNA damage</keyword>
<dbReference type="NCBIfam" id="TIGR00589">
    <property type="entry name" value="ogt"/>
    <property type="match status" value="1"/>
</dbReference>
<dbReference type="FunCoup" id="I3TG19">
    <property type="interactions" value="38"/>
</dbReference>
<keyword evidence="9" id="KW-1185">Reference proteome</keyword>
<comment type="catalytic activity">
    <reaction evidence="1">
        <text>a 4-O-methyl-thymidine in DNA + L-cysteinyl-[protein] = a thymidine in DNA + S-methyl-L-cysteinyl-[protein]</text>
        <dbReference type="Rhea" id="RHEA:53428"/>
        <dbReference type="Rhea" id="RHEA-COMP:10131"/>
        <dbReference type="Rhea" id="RHEA-COMP:10132"/>
        <dbReference type="Rhea" id="RHEA-COMP:13555"/>
        <dbReference type="Rhea" id="RHEA-COMP:13556"/>
        <dbReference type="ChEBI" id="CHEBI:29950"/>
        <dbReference type="ChEBI" id="CHEBI:82612"/>
        <dbReference type="ChEBI" id="CHEBI:137386"/>
        <dbReference type="ChEBI" id="CHEBI:137387"/>
        <dbReference type="EC" id="2.1.1.63"/>
    </reaction>
</comment>
<dbReference type="GO" id="GO:0006281">
    <property type="term" value="P:DNA repair"/>
    <property type="evidence" value="ECO:0007669"/>
    <property type="project" value="UniProtKB-KW"/>
</dbReference>
<evidence type="ECO:0000259" key="7">
    <source>
        <dbReference type="Pfam" id="PF01035"/>
    </source>
</evidence>
<name>I3TG19_THEC1</name>
<keyword evidence="5" id="KW-0234">DNA repair</keyword>
<accession>I3TG19</accession>
<evidence type="ECO:0000256" key="4">
    <source>
        <dbReference type="ARBA" id="ARBA00022763"/>
    </source>
</evidence>
<keyword evidence="2 8" id="KW-0489">Methyltransferase</keyword>
<dbReference type="KEGG" id="thg:TCELL_1284"/>
<keyword evidence="3 8" id="KW-0808">Transferase</keyword>
<organism evidence="8 9">
    <name type="scientific">Thermogladius calderae (strain DSM 22663 / VKM B-2946 / 1633)</name>
    <dbReference type="NCBI Taxonomy" id="1184251"/>
    <lineage>
        <taxon>Archaea</taxon>
        <taxon>Thermoproteota</taxon>
        <taxon>Thermoprotei</taxon>
        <taxon>Desulfurococcales</taxon>
        <taxon>Desulfurococcaceae</taxon>
        <taxon>Thermogladius</taxon>
    </lineage>
</organism>
<gene>
    <name evidence="8" type="ordered locus">TCELL_1284</name>
</gene>
<dbReference type="InParanoid" id="I3TG19"/>
<comment type="catalytic activity">
    <reaction evidence="6">
        <text>a 6-O-methyl-2'-deoxyguanosine in DNA + L-cysteinyl-[protein] = S-methyl-L-cysteinyl-[protein] + a 2'-deoxyguanosine in DNA</text>
        <dbReference type="Rhea" id="RHEA:24000"/>
        <dbReference type="Rhea" id="RHEA-COMP:10131"/>
        <dbReference type="Rhea" id="RHEA-COMP:10132"/>
        <dbReference type="Rhea" id="RHEA-COMP:11367"/>
        <dbReference type="Rhea" id="RHEA-COMP:11368"/>
        <dbReference type="ChEBI" id="CHEBI:29950"/>
        <dbReference type="ChEBI" id="CHEBI:82612"/>
        <dbReference type="ChEBI" id="CHEBI:85445"/>
        <dbReference type="ChEBI" id="CHEBI:85448"/>
        <dbReference type="EC" id="2.1.1.63"/>
    </reaction>
</comment>
<dbReference type="InterPro" id="IPR014048">
    <property type="entry name" value="MethylDNA_cys_MeTrfase_DNA-bd"/>
</dbReference>